<dbReference type="AlphaFoldDB" id="A0AAV2QBG3"/>
<gene>
    <name evidence="4" type="ORF">MNOR_LOCUS10767</name>
</gene>
<protein>
    <recommendedName>
        <fullName evidence="3">L-Fucosyltransferase</fullName>
        <ecNumber evidence="3">2.4.1.-</ecNumber>
    </recommendedName>
</protein>
<dbReference type="EC" id="2.4.1.-" evidence="3"/>
<keyword evidence="3" id="KW-0333">Golgi apparatus</keyword>
<dbReference type="PANTHER" id="PTHR11927">
    <property type="entry name" value="GALACTOSIDE 2-L-FUCOSYLTRANSFERASE"/>
    <property type="match status" value="1"/>
</dbReference>
<feature type="non-terminal residue" evidence="4">
    <location>
        <position position="1"/>
    </location>
</feature>
<evidence type="ECO:0000313" key="4">
    <source>
        <dbReference type="EMBL" id="CAL4078844.1"/>
    </source>
</evidence>
<accession>A0AAV2QBG3</accession>
<evidence type="ECO:0000256" key="3">
    <source>
        <dbReference type="RuleBase" id="RU363129"/>
    </source>
</evidence>
<comment type="subcellular location">
    <subcellularLocation>
        <location evidence="3">Golgi apparatus</location>
        <location evidence="3">Golgi stack membrane</location>
        <topology evidence="3">Single-pass type II membrane protein</topology>
    </subcellularLocation>
</comment>
<reference evidence="4 5" key="1">
    <citation type="submission" date="2024-05" db="EMBL/GenBank/DDBJ databases">
        <authorList>
            <person name="Wallberg A."/>
        </authorList>
    </citation>
    <scope>NUCLEOTIDE SEQUENCE [LARGE SCALE GENOMIC DNA]</scope>
</reference>
<proteinExistence type="inferred from homology"/>
<dbReference type="Proteomes" id="UP001497623">
    <property type="component" value="Unassembled WGS sequence"/>
</dbReference>
<name>A0AAV2QBG3_MEGNR</name>
<feature type="non-terminal residue" evidence="4">
    <location>
        <position position="105"/>
    </location>
</feature>
<keyword evidence="3" id="KW-0735">Signal-anchor</keyword>
<evidence type="ECO:0000313" key="5">
    <source>
        <dbReference type="Proteomes" id="UP001497623"/>
    </source>
</evidence>
<evidence type="ECO:0000256" key="2">
    <source>
        <dbReference type="ARBA" id="ARBA00022679"/>
    </source>
</evidence>
<dbReference type="InterPro" id="IPR002516">
    <property type="entry name" value="Glyco_trans_11"/>
</dbReference>
<comment type="caution">
    <text evidence="4">The sequence shown here is derived from an EMBL/GenBank/DDBJ whole genome shotgun (WGS) entry which is preliminary data.</text>
</comment>
<dbReference type="Pfam" id="PF01531">
    <property type="entry name" value="Glyco_transf_11"/>
    <property type="match status" value="1"/>
</dbReference>
<keyword evidence="2 3" id="KW-0808">Transferase</keyword>
<comment type="pathway">
    <text evidence="3">Protein modification; protein glycosylation.</text>
</comment>
<dbReference type="GO" id="GO:0005975">
    <property type="term" value="P:carbohydrate metabolic process"/>
    <property type="evidence" value="ECO:0007669"/>
    <property type="project" value="InterPro"/>
</dbReference>
<keyword evidence="3" id="KW-0812">Transmembrane</keyword>
<keyword evidence="3" id="KW-0325">Glycoprotein</keyword>
<keyword evidence="1 3" id="KW-0328">Glycosyltransferase</keyword>
<dbReference type="GO" id="GO:0008107">
    <property type="term" value="F:galactoside 2-alpha-L-fucosyltransferase activity"/>
    <property type="evidence" value="ECO:0007669"/>
    <property type="project" value="InterPro"/>
</dbReference>
<dbReference type="EMBL" id="CAXKWB010005527">
    <property type="protein sequence ID" value="CAL4078844.1"/>
    <property type="molecule type" value="Genomic_DNA"/>
</dbReference>
<sequence>DLLFLYREQLRKEFVFKRSIIKAAWNHVTASLEVLGKLGDDVTLVTVHVRRTDYKDWLKDHYNTGLIGTTYFRKAFQFYRERLSRPVFLVASDDLDWCRENLKAP</sequence>
<organism evidence="4 5">
    <name type="scientific">Meganyctiphanes norvegica</name>
    <name type="common">Northern krill</name>
    <name type="synonym">Thysanopoda norvegica</name>
    <dbReference type="NCBI Taxonomy" id="48144"/>
    <lineage>
        <taxon>Eukaryota</taxon>
        <taxon>Metazoa</taxon>
        <taxon>Ecdysozoa</taxon>
        <taxon>Arthropoda</taxon>
        <taxon>Crustacea</taxon>
        <taxon>Multicrustacea</taxon>
        <taxon>Malacostraca</taxon>
        <taxon>Eumalacostraca</taxon>
        <taxon>Eucarida</taxon>
        <taxon>Euphausiacea</taxon>
        <taxon>Euphausiidae</taxon>
        <taxon>Meganyctiphanes</taxon>
    </lineage>
</organism>
<comment type="similarity">
    <text evidence="3">Belongs to the glycosyltransferase 11 family.</text>
</comment>
<dbReference type="GO" id="GO:0032580">
    <property type="term" value="C:Golgi cisterna membrane"/>
    <property type="evidence" value="ECO:0007669"/>
    <property type="project" value="UniProtKB-SubCell"/>
</dbReference>
<dbReference type="PANTHER" id="PTHR11927:SF9">
    <property type="entry name" value="L-FUCOSYLTRANSFERASE"/>
    <property type="match status" value="1"/>
</dbReference>
<evidence type="ECO:0000256" key="1">
    <source>
        <dbReference type="ARBA" id="ARBA00022676"/>
    </source>
</evidence>
<keyword evidence="5" id="KW-1185">Reference proteome</keyword>